<keyword evidence="5" id="KW-1185">Reference proteome</keyword>
<evidence type="ECO:0000256" key="1">
    <source>
        <dbReference type="ARBA" id="ARBA00022630"/>
    </source>
</evidence>
<protein>
    <submittedName>
        <fullName evidence="4">Acyl-CoA dehydrogenase family protein</fullName>
    </submittedName>
</protein>
<gene>
    <name evidence="4" type="ORF">PV662_14755</name>
</gene>
<dbReference type="InterPro" id="IPR036250">
    <property type="entry name" value="AcylCo_DH-like_C"/>
</dbReference>
<feature type="region of interest" description="Disordered" evidence="2">
    <location>
        <begin position="51"/>
        <end position="77"/>
    </location>
</feature>
<comment type="caution">
    <text evidence="4">The sequence shown here is derived from an EMBL/GenBank/DDBJ whole genome shotgun (WGS) entry which is preliminary data.</text>
</comment>
<dbReference type="EMBL" id="JARAYU010000004">
    <property type="protein sequence ID" value="MDX3701002.1"/>
    <property type="molecule type" value="Genomic_DNA"/>
</dbReference>
<feature type="domain" description="Acyl-CoA dehydrogenase/oxidase C-terminal" evidence="3">
    <location>
        <begin position="1"/>
        <end position="42"/>
    </location>
</feature>
<dbReference type="RefSeq" id="WP_276145811.1">
    <property type="nucleotide sequence ID" value="NZ_JARAUS010000651.1"/>
</dbReference>
<dbReference type="Proteomes" id="UP001271274">
    <property type="component" value="Unassembled WGS sequence"/>
</dbReference>
<accession>A0ABU4NEG8</accession>
<evidence type="ECO:0000313" key="5">
    <source>
        <dbReference type="Proteomes" id="UP001271274"/>
    </source>
</evidence>
<evidence type="ECO:0000259" key="3">
    <source>
        <dbReference type="Pfam" id="PF00441"/>
    </source>
</evidence>
<organism evidence="4 5">
    <name type="scientific">Streptomyces europaeiscabiei</name>
    <dbReference type="NCBI Taxonomy" id="146819"/>
    <lineage>
        <taxon>Bacteria</taxon>
        <taxon>Bacillati</taxon>
        <taxon>Actinomycetota</taxon>
        <taxon>Actinomycetes</taxon>
        <taxon>Kitasatosporales</taxon>
        <taxon>Streptomycetaceae</taxon>
        <taxon>Streptomyces</taxon>
    </lineage>
</organism>
<dbReference type="SUPFAM" id="SSF47203">
    <property type="entry name" value="Acyl-CoA dehydrogenase C-terminal domain-like"/>
    <property type="match status" value="1"/>
</dbReference>
<evidence type="ECO:0000313" key="4">
    <source>
        <dbReference type="EMBL" id="MDX3701002.1"/>
    </source>
</evidence>
<sequence>MQFFGGRGYVRDNPVAHLWRDARVDRFRMGISEVQRLMAAAEIDERGLSGPLRFATAPAGEGEPHTPRGPPVEGIAR</sequence>
<keyword evidence="1" id="KW-0285">Flavoprotein</keyword>
<name>A0ABU4NEG8_9ACTN</name>
<proteinExistence type="predicted"/>
<evidence type="ECO:0000256" key="2">
    <source>
        <dbReference type="SAM" id="MobiDB-lite"/>
    </source>
</evidence>
<dbReference type="Gene3D" id="1.20.140.10">
    <property type="entry name" value="Butyryl-CoA Dehydrogenase, subunit A, domain 3"/>
    <property type="match status" value="1"/>
</dbReference>
<reference evidence="4 5" key="1">
    <citation type="journal article" date="2023" name="Microb. Genom.">
        <title>Mesoterricola silvestris gen. nov., sp. nov., Mesoterricola sediminis sp. nov., Geothrix oryzae sp. nov., Geothrix edaphica sp. nov., Geothrix rubra sp. nov., and Geothrix limicola sp. nov., six novel members of Acidobacteriota isolated from soils.</title>
        <authorList>
            <person name="Weisberg A.J."/>
            <person name="Pearce E."/>
            <person name="Kramer C.G."/>
            <person name="Chang J.H."/>
            <person name="Clarke C.R."/>
        </authorList>
    </citation>
    <scope>NUCLEOTIDE SEQUENCE [LARGE SCALE GENOMIC DNA]</scope>
    <source>
        <strain evidence="4 5">ID09-01A</strain>
    </source>
</reference>
<dbReference type="Pfam" id="PF00441">
    <property type="entry name" value="Acyl-CoA_dh_1"/>
    <property type="match status" value="1"/>
</dbReference>
<dbReference type="InterPro" id="IPR009075">
    <property type="entry name" value="AcylCo_DH/oxidase_C"/>
</dbReference>